<reference evidence="1" key="1">
    <citation type="submission" date="2021-02" db="EMBL/GenBank/DDBJ databases">
        <authorList>
            <person name="Nowell W R."/>
        </authorList>
    </citation>
    <scope>NUCLEOTIDE SEQUENCE</scope>
    <source>
        <strain evidence="1">Ploen Becks lab</strain>
    </source>
</reference>
<evidence type="ECO:0000313" key="1">
    <source>
        <dbReference type="EMBL" id="CAF0930231.1"/>
    </source>
</evidence>
<gene>
    <name evidence="1" type="ORF">OXX778_LOCUS12864</name>
</gene>
<sequence length="186" mass="21432">MIDDTSSKSSTSSGRGLEWECLKEFYDKILSHPESHVFGIHPKVKSILNDLIEKNVLYLKPLQAHIYLNMDDLINGEMKGLPMPDKNQIKYYIRSYRNTNNVFSNKVEDVKNLIKNSQFHTVAFALVSHESSSDFDWFFGSIKNLFMTLGIVFNIMMDASDAVRQHFPNCHRVPESGKIITRRNSL</sequence>
<accession>A0A814BR10</accession>
<name>A0A814BR10_9BILA</name>
<dbReference type="AlphaFoldDB" id="A0A814BR10"/>
<dbReference type="Proteomes" id="UP000663879">
    <property type="component" value="Unassembled WGS sequence"/>
</dbReference>
<protein>
    <submittedName>
        <fullName evidence="1">Uncharacterized protein</fullName>
    </submittedName>
</protein>
<organism evidence="1 2">
    <name type="scientific">Brachionus calyciflorus</name>
    <dbReference type="NCBI Taxonomy" id="104777"/>
    <lineage>
        <taxon>Eukaryota</taxon>
        <taxon>Metazoa</taxon>
        <taxon>Spiralia</taxon>
        <taxon>Gnathifera</taxon>
        <taxon>Rotifera</taxon>
        <taxon>Eurotatoria</taxon>
        <taxon>Monogononta</taxon>
        <taxon>Pseudotrocha</taxon>
        <taxon>Ploima</taxon>
        <taxon>Brachionidae</taxon>
        <taxon>Brachionus</taxon>
    </lineage>
</organism>
<evidence type="ECO:0000313" key="2">
    <source>
        <dbReference type="Proteomes" id="UP000663879"/>
    </source>
</evidence>
<dbReference type="EMBL" id="CAJNOC010002391">
    <property type="protein sequence ID" value="CAF0930231.1"/>
    <property type="molecule type" value="Genomic_DNA"/>
</dbReference>
<comment type="caution">
    <text evidence="1">The sequence shown here is derived from an EMBL/GenBank/DDBJ whole genome shotgun (WGS) entry which is preliminary data.</text>
</comment>
<proteinExistence type="predicted"/>
<keyword evidence="2" id="KW-1185">Reference proteome</keyword>